<dbReference type="Pfam" id="PF07690">
    <property type="entry name" value="MFS_1"/>
    <property type="match status" value="1"/>
</dbReference>
<feature type="transmembrane region" description="Helical" evidence="6">
    <location>
        <begin position="245"/>
        <end position="267"/>
    </location>
</feature>
<feature type="transmembrane region" description="Helical" evidence="6">
    <location>
        <begin position="38"/>
        <end position="58"/>
    </location>
</feature>
<keyword evidence="2" id="KW-0813">Transport</keyword>
<proteinExistence type="predicted"/>
<feature type="transmembrane region" description="Helical" evidence="6">
    <location>
        <begin position="279"/>
        <end position="299"/>
    </location>
</feature>
<keyword evidence="3 6" id="KW-0812">Transmembrane</keyword>
<keyword evidence="4 6" id="KW-1133">Transmembrane helix</keyword>
<dbReference type="RefSeq" id="WP_246139313.1">
    <property type="nucleotide sequence ID" value="NZ_BJYD01000018.1"/>
</dbReference>
<dbReference type="PROSITE" id="PS00216">
    <property type="entry name" value="SUGAR_TRANSPORT_1"/>
    <property type="match status" value="1"/>
</dbReference>
<evidence type="ECO:0000256" key="4">
    <source>
        <dbReference type="ARBA" id="ARBA00022989"/>
    </source>
</evidence>
<dbReference type="EMBL" id="BJYD01000018">
    <property type="protein sequence ID" value="GEN53825.1"/>
    <property type="molecule type" value="Genomic_DNA"/>
</dbReference>
<sequence length="415" mass="47332">MFKTKRNIYMLYFYIFFAQLFFDRALWVIYLGDRGMTFGQIGLLEAFLHLAIVLFEVPTGMIADLYGRKVSLVIGNVFSILYGLFMMISGTFSMFTLAFLSMGMMVTFHSGAEQAFAYDTLKNENREKDYTKVIGSMTALALLSLSLAKFLGGFMADISWGWVYGTTIFTHVLALIPLFLLKEPEREKTEDIGGRWYNQWVHQFKLGLVVWRENSVIHRPVVLFILASAVMVIIVFYGQEYFIQLGYSSVVVGAVFTVEGLLGVVMAKIAYRVEKRFKFFNILYYGLGLFLLFFILFIFAMDWAILLSFLFLAQLLSLFEPIFSSFVQDLLKSNVRSTFFSLIGLMESFIIMISFPVFGFTVERTGFTSGFAGLLVIFVMAYSLSFKNLERVDAKSFPLKGEALFSSLCFTAGFR</sequence>
<feature type="transmembrane region" description="Helical" evidence="6">
    <location>
        <begin position="12"/>
        <end position="32"/>
    </location>
</feature>
<feature type="transmembrane region" description="Helical" evidence="6">
    <location>
        <begin position="339"/>
        <end position="360"/>
    </location>
</feature>
<feature type="transmembrane region" description="Helical" evidence="6">
    <location>
        <begin position="366"/>
        <end position="386"/>
    </location>
</feature>
<feature type="transmembrane region" description="Helical" evidence="6">
    <location>
        <begin position="221"/>
        <end position="239"/>
    </location>
</feature>
<evidence type="ECO:0000256" key="5">
    <source>
        <dbReference type="ARBA" id="ARBA00023136"/>
    </source>
</evidence>
<organism evidence="8 9">
    <name type="scientific">Halobacillus faecis</name>
    <dbReference type="NCBI Taxonomy" id="360184"/>
    <lineage>
        <taxon>Bacteria</taxon>
        <taxon>Bacillati</taxon>
        <taxon>Bacillota</taxon>
        <taxon>Bacilli</taxon>
        <taxon>Bacillales</taxon>
        <taxon>Bacillaceae</taxon>
        <taxon>Halobacillus</taxon>
    </lineage>
</organism>
<dbReference type="GO" id="GO:0005886">
    <property type="term" value="C:plasma membrane"/>
    <property type="evidence" value="ECO:0007669"/>
    <property type="project" value="UniProtKB-SubCell"/>
</dbReference>
<evidence type="ECO:0000259" key="7">
    <source>
        <dbReference type="PROSITE" id="PS50850"/>
    </source>
</evidence>
<dbReference type="PANTHER" id="PTHR23530">
    <property type="entry name" value="TRANSPORT PROTEIN-RELATED"/>
    <property type="match status" value="1"/>
</dbReference>
<feature type="transmembrane region" description="Helical" evidence="6">
    <location>
        <begin position="305"/>
        <end position="327"/>
    </location>
</feature>
<dbReference type="GO" id="GO:0022857">
    <property type="term" value="F:transmembrane transporter activity"/>
    <property type="evidence" value="ECO:0007669"/>
    <property type="project" value="InterPro"/>
</dbReference>
<protein>
    <submittedName>
        <fullName evidence="8">Tetracycline efflux MFS transporter TetA(P)</fullName>
    </submittedName>
</protein>
<dbReference type="InterPro" id="IPR036259">
    <property type="entry name" value="MFS_trans_sf"/>
</dbReference>
<dbReference type="AlphaFoldDB" id="A0A511WRR3"/>
<dbReference type="InterPro" id="IPR020846">
    <property type="entry name" value="MFS_dom"/>
</dbReference>
<feature type="domain" description="Major facilitator superfamily (MFS) profile" evidence="7">
    <location>
        <begin position="1"/>
        <end position="393"/>
    </location>
</feature>
<gene>
    <name evidence="8" type="ORF">HFA01_20870</name>
</gene>
<evidence type="ECO:0000256" key="3">
    <source>
        <dbReference type="ARBA" id="ARBA00022692"/>
    </source>
</evidence>
<keyword evidence="9" id="KW-1185">Reference proteome</keyword>
<feature type="transmembrane region" description="Helical" evidence="6">
    <location>
        <begin position="94"/>
        <end position="112"/>
    </location>
</feature>
<evidence type="ECO:0000256" key="6">
    <source>
        <dbReference type="SAM" id="Phobius"/>
    </source>
</evidence>
<dbReference type="SUPFAM" id="SSF103473">
    <property type="entry name" value="MFS general substrate transporter"/>
    <property type="match status" value="1"/>
</dbReference>
<dbReference type="PANTHER" id="PTHR23530:SF1">
    <property type="entry name" value="PERMEASE, MAJOR FACILITATOR SUPERFAMILY-RELATED"/>
    <property type="match status" value="1"/>
</dbReference>
<dbReference type="InterPro" id="IPR053160">
    <property type="entry name" value="MFS_DHA3_Transporter"/>
</dbReference>
<name>A0A511WRR3_9BACI</name>
<evidence type="ECO:0000313" key="8">
    <source>
        <dbReference type="EMBL" id="GEN53825.1"/>
    </source>
</evidence>
<evidence type="ECO:0000256" key="1">
    <source>
        <dbReference type="ARBA" id="ARBA00004651"/>
    </source>
</evidence>
<comment type="caution">
    <text evidence="8">The sequence shown here is derived from an EMBL/GenBank/DDBJ whole genome shotgun (WGS) entry which is preliminary data.</text>
</comment>
<comment type="subcellular location">
    <subcellularLocation>
        <location evidence="1">Cell membrane</location>
        <topology evidence="1">Multi-pass membrane protein</topology>
    </subcellularLocation>
</comment>
<dbReference type="Gene3D" id="1.20.1250.20">
    <property type="entry name" value="MFS general substrate transporter like domains"/>
    <property type="match status" value="1"/>
</dbReference>
<dbReference type="InterPro" id="IPR005829">
    <property type="entry name" value="Sugar_transporter_CS"/>
</dbReference>
<feature type="transmembrane region" description="Helical" evidence="6">
    <location>
        <begin position="162"/>
        <end position="181"/>
    </location>
</feature>
<dbReference type="Proteomes" id="UP000321886">
    <property type="component" value="Unassembled WGS sequence"/>
</dbReference>
<dbReference type="PROSITE" id="PS50850">
    <property type="entry name" value="MFS"/>
    <property type="match status" value="1"/>
</dbReference>
<reference evidence="8 9" key="1">
    <citation type="submission" date="2019-07" db="EMBL/GenBank/DDBJ databases">
        <title>Whole genome shotgun sequence of Halobacillus faecis NBRC 103569.</title>
        <authorList>
            <person name="Hosoyama A."/>
            <person name="Uohara A."/>
            <person name="Ohji S."/>
            <person name="Ichikawa N."/>
        </authorList>
    </citation>
    <scope>NUCLEOTIDE SEQUENCE [LARGE SCALE GENOMIC DNA]</scope>
    <source>
        <strain evidence="8 9">NBRC 103569</strain>
    </source>
</reference>
<feature type="transmembrane region" description="Helical" evidence="6">
    <location>
        <begin position="70"/>
        <end position="88"/>
    </location>
</feature>
<evidence type="ECO:0000313" key="9">
    <source>
        <dbReference type="Proteomes" id="UP000321886"/>
    </source>
</evidence>
<dbReference type="InterPro" id="IPR011701">
    <property type="entry name" value="MFS"/>
</dbReference>
<feature type="transmembrane region" description="Helical" evidence="6">
    <location>
        <begin position="133"/>
        <end position="156"/>
    </location>
</feature>
<keyword evidence="5 6" id="KW-0472">Membrane</keyword>
<accession>A0A511WRR3</accession>
<evidence type="ECO:0000256" key="2">
    <source>
        <dbReference type="ARBA" id="ARBA00022448"/>
    </source>
</evidence>